<evidence type="ECO:0000313" key="4">
    <source>
        <dbReference type="Proteomes" id="UP001363151"/>
    </source>
</evidence>
<evidence type="ECO:0000259" key="2">
    <source>
        <dbReference type="Pfam" id="PF14240"/>
    </source>
</evidence>
<dbReference type="EMBL" id="JBBJCI010000093">
    <property type="protein sequence ID" value="KAK7248549.1"/>
    <property type="molecule type" value="Genomic_DNA"/>
</dbReference>
<feature type="region of interest" description="Disordered" evidence="1">
    <location>
        <begin position="96"/>
        <end position="193"/>
    </location>
</feature>
<gene>
    <name evidence="3" type="ORF">SO694_00161019</name>
</gene>
<feature type="compositionally biased region" description="Basic residues" evidence="1">
    <location>
        <begin position="171"/>
        <end position="193"/>
    </location>
</feature>
<feature type="compositionally biased region" description="Gly residues" evidence="1">
    <location>
        <begin position="468"/>
        <end position="488"/>
    </location>
</feature>
<feature type="compositionally biased region" description="Gly residues" evidence="1">
    <location>
        <begin position="532"/>
        <end position="544"/>
    </location>
</feature>
<dbReference type="InterPro" id="IPR025924">
    <property type="entry name" value="YHYH_dom"/>
</dbReference>
<evidence type="ECO:0000313" key="3">
    <source>
        <dbReference type="EMBL" id="KAK7248549.1"/>
    </source>
</evidence>
<dbReference type="Pfam" id="PF14240">
    <property type="entry name" value="YHYH"/>
    <property type="match status" value="1"/>
</dbReference>
<organism evidence="3 4">
    <name type="scientific">Aureococcus anophagefferens</name>
    <name type="common">Harmful bloom alga</name>
    <dbReference type="NCBI Taxonomy" id="44056"/>
    <lineage>
        <taxon>Eukaryota</taxon>
        <taxon>Sar</taxon>
        <taxon>Stramenopiles</taxon>
        <taxon>Ochrophyta</taxon>
        <taxon>Pelagophyceae</taxon>
        <taxon>Pelagomonadales</taxon>
        <taxon>Pelagomonadaceae</taxon>
        <taxon>Aureococcus</taxon>
    </lineage>
</organism>
<reference evidence="3 4" key="1">
    <citation type="submission" date="2024-03" db="EMBL/GenBank/DDBJ databases">
        <title>Aureococcus anophagefferens CCMP1851 and Kratosvirus quantuckense: Draft genome of a second virus-susceptible host strain in the model system.</title>
        <authorList>
            <person name="Chase E."/>
            <person name="Truchon A.R."/>
            <person name="Schepens W."/>
            <person name="Wilhelm S.W."/>
        </authorList>
    </citation>
    <scope>NUCLEOTIDE SEQUENCE [LARGE SCALE GENOMIC DNA]</scope>
    <source>
        <strain evidence="3 4">CCMP1851</strain>
    </source>
</reference>
<keyword evidence="4" id="KW-1185">Reference proteome</keyword>
<sequence>MTQLQLVAKLFHRDAARLAALEEVTVAAVVGKVRDYYGDDAARGDLYYYDKAELRPLKTDFDAALAALVDQPVKIVALDAAPESCRCERAAAPEPAAAAAAPEPDGPPPLPYAARAAPGAGGAAAAGRRRRGGFGRGRGAGAKGAKGGKGKGTMGKGGKGGTGGKGGGARPRGRGPSRGRAPPRRRRRDRRRRLAVRGFAKDGAPATLRNALEVRVAADRLLVKSNGVPEYQPRKIQGGAVVEGAWQGATRNGRYDRNPNAIVAQDYAFSIPLTPGPPLAAPLATPMGAIGVAVNGVPLYNQYGSPEGGDAYPRCVVGASALGANAPAALIAATRETDFTAAPLAKVLAEQLERREPSPPLGASFDGHAIMGPIGSFGGEVRLARSSYTGPKDPAGNPTFVAGSGDLDECNGAVGSDGAYRYFATVELVGEDVAPVYPYLLGGYRSLPEASNFPPHALHRMGLGGGDKGGKGFGRGRGGSGRGGGFGKGKGEHGPPPPHWGGKGGMREGAPPQGGWGKGGAGWHEGPPPPQYGGGWGEGGGGWYEGPPPYHGGGWGNGGWHEGPPPQHGGGWGEGGGYQGYPPHHGGWNRGPPHHGRDANY</sequence>
<name>A0ABR1G6I5_AURAN</name>
<accession>A0ABR1G6I5</accession>
<feature type="domain" description="YHYH" evidence="2">
    <location>
        <begin position="269"/>
        <end position="427"/>
    </location>
</feature>
<protein>
    <recommendedName>
        <fullName evidence="2">YHYH domain-containing protein</fullName>
    </recommendedName>
</protein>
<feature type="compositionally biased region" description="Gly residues" evidence="1">
    <location>
        <begin position="134"/>
        <end position="170"/>
    </location>
</feature>
<proteinExistence type="predicted"/>
<evidence type="ECO:0000256" key="1">
    <source>
        <dbReference type="SAM" id="MobiDB-lite"/>
    </source>
</evidence>
<comment type="caution">
    <text evidence="3">The sequence shown here is derived from an EMBL/GenBank/DDBJ whole genome shotgun (WGS) entry which is preliminary data.</text>
</comment>
<feature type="compositionally biased region" description="Gly residues" evidence="1">
    <location>
        <begin position="568"/>
        <end position="579"/>
    </location>
</feature>
<dbReference type="Proteomes" id="UP001363151">
    <property type="component" value="Unassembled WGS sequence"/>
</dbReference>
<feature type="compositionally biased region" description="Gly residues" evidence="1">
    <location>
        <begin position="551"/>
        <end position="561"/>
    </location>
</feature>
<feature type="compositionally biased region" description="Gly residues" evidence="1">
    <location>
        <begin position="512"/>
        <end position="523"/>
    </location>
</feature>
<feature type="region of interest" description="Disordered" evidence="1">
    <location>
        <begin position="468"/>
        <end position="601"/>
    </location>
</feature>